<evidence type="ECO:0000256" key="1">
    <source>
        <dbReference type="ARBA" id="ARBA00008857"/>
    </source>
</evidence>
<dbReference type="PROSITE" id="PS51900">
    <property type="entry name" value="CB"/>
    <property type="match status" value="1"/>
</dbReference>
<gene>
    <name evidence="8" type="ordered locus">Bcep1808_7023</name>
</gene>
<evidence type="ECO:0000313" key="8">
    <source>
        <dbReference type="EMBL" id="ABO59909.1"/>
    </source>
</evidence>
<evidence type="ECO:0000256" key="3">
    <source>
        <dbReference type="ARBA" id="ARBA00023125"/>
    </source>
</evidence>
<protein>
    <submittedName>
        <fullName evidence="8">Phage integrase family protein</fullName>
    </submittedName>
</protein>
<proteinExistence type="inferred from homology"/>
<dbReference type="Gene3D" id="1.10.443.10">
    <property type="entry name" value="Intergrase catalytic core"/>
    <property type="match status" value="1"/>
</dbReference>
<dbReference type="Proteomes" id="UP000002287">
    <property type="component" value="Plasmid pBVIE01"/>
</dbReference>
<evidence type="ECO:0000256" key="2">
    <source>
        <dbReference type="ARBA" id="ARBA00022908"/>
    </source>
</evidence>
<dbReference type="Pfam" id="PF00589">
    <property type="entry name" value="Phage_integrase"/>
    <property type="match status" value="1"/>
</dbReference>
<dbReference type="PROSITE" id="PS51898">
    <property type="entry name" value="TYR_RECOMBINASE"/>
    <property type="match status" value="1"/>
</dbReference>
<accession>A4JUF6</accession>
<feature type="domain" description="Tyr recombinase" evidence="6">
    <location>
        <begin position="150"/>
        <end position="349"/>
    </location>
</feature>
<keyword evidence="3 5" id="KW-0238">DNA-binding</keyword>
<dbReference type="InterPro" id="IPR044068">
    <property type="entry name" value="CB"/>
</dbReference>
<dbReference type="GO" id="GO:0006310">
    <property type="term" value="P:DNA recombination"/>
    <property type="evidence" value="ECO:0007669"/>
    <property type="project" value="UniProtKB-KW"/>
</dbReference>
<sequence>MAQLTVGAFHTHNISMPQMTQSSLFPTAPSEWEANPMKAFENWLRSLQTGRLGSPELDTSTADIYRVQWRKFVDFLSDRHVRLSRLSAADISLFLEGLPDNRSQRDRYRKLIERALTAMHDGKPPRGFLNPAAVAMKEAGAAWKAVEGNRPTGFLSPTERRMLIAHLVSPISAPDQMSKWRELRDRTIVATFLGAGLKVSEAAALTVSCMPAKGEPWLQVDKKDSRYSHRTMPEPFAVGLLRRWFAERTSGLNEGGTQSTTLFPGQVDGGPMHSVTMLRITEAIVCASGVADVRPERASPQTMRNSFIAGMFESGASTVAVSESLGFALITAERMKVAWSQWKQASERR</sequence>
<feature type="domain" description="Core-binding (CB)" evidence="7">
    <location>
        <begin position="34"/>
        <end position="120"/>
    </location>
</feature>
<dbReference type="HOGENOM" id="CLU_068392_0_0_4"/>
<evidence type="ECO:0000256" key="5">
    <source>
        <dbReference type="PROSITE-ProRule" id="PRU01248"/>
    </source>
</evidence>
<dbReference type="SUPFAM" id="SSF56349">
    <property type="entry name" value="DNA breaking-rejoining enzymes"/>
    <property type="match status" value="1"/>
</dbReference>
<keyword evidence="8" id="KW-0614">Plasmid</keyword>
<dbReference type="KEGG" id="bvi:Bcep1808_7023"/>
<comment type="similarity">
    <text evidence="1">Belongs to the 'phage' integrase family.</text>
</comment>
<evidence type="ECO:0000259" key="7">
    <source>
        <dbReference type="PROSITE" id="PS51900"/>
    </source>
</evidence>
<dbReference type="PANTHER" id="PTHR30349">
    <property type="entry name" value="PHAGE INTEGRASE-RELATED"/>
    <property type="match status" value="1"/>
</dbReference>
<keyword evidence="2" id="KW-0229">DNA integration</keyword>
<dbReference type="EMBL" id="CP000617">
    <property type="protein sequence ID" value="ABO59909.1"/>
    <property type="molecule type" value="Genomic_DNA"/>
</dbReference>
<evidence type="ECO:0000256" key="4">
    <source>
        <dbReference type="ARBA" id="ARBA00023172"/>
    </source>
</evidence>
<dbReference type="AlphaFoldDB" id="A4JUF6"/>
<dbReference type="GO" id="GO:0015074">
    <property type="term" value="P:DNA integration"/>
    <property type="evidence" value="ECO:0007669"/>
    <property type="project" value="UniProtKB-KW"/>
</dbReference>
<evidence type="ECO:0000259" key="6">
    <source>
        <dbReference type="PROSITE" id="PS51898"/>
    </source>
</evidence>
<keyword evidence="4" id="KW-0233">DNA recombination</keyword>
<name>A4JUF6_BURVG</name>
<geneLocation type="plasmid" evidence="8 9">
    <name>pBVIE01</name>
</geneLocation>
<dbReference type="InterPro" id="IPR011010">
    <property type="entry name" value="DNA_brk_join_enz"/>
</dbReference>
<dbReference type="InterPro" id="IPR002104">
    <property type="entry name" value="Integrase_catalytic"/>
</dbReference>
<dbReference type="InterPro" id="IPR050090">
    <property type="entry name" value="Tyrosine_recombinase_XerCD"/>
</dbReference>
<reference evidence="8 9" key="1">
    <citation type="submission" date="2007-03" db="EMBL/GenBank/DDBJ databases">
        <title>Complete sequence of plasmid pBVIE01 of Burkholderia vietnamiensis G4.</title>
        <authorList>
            <consortium name="US DOE Joint Genome Institute"/>
            <person name="Copeland A."/>
            <person name="Lucas S."/>
            <person name="Lapidus A."/>
            <person name="Barry K."/>
            <person name="Detter J.C."/>
            <person name="Glavina del Rio T."/>
            <person name="Hammon N."/>
            <person name="Israni S."/>
            <person name="Dalin E."/>
            <person name="Tice H."/>
            <person name="Pitluck S."/>
            <person name="Chain P."/>
            <person name="Malfatti S."/>
            <person name="Shin M."/>
            <person name="Vergez L."/>
            <person name="Schmutz J."/>
            <person name="Larimer F."/>
            <person name="Land M."/>
            <person name="Hauser L."/>
            <person name="Kyrpides N."/>
            <person name="Tiedje J."/>
            <person name="Richardson P."/>
        </authorList>
    </citation>
    <scope>NUCLEOTIDE SEQUENCE [LARGE SCALE GENOMIC DNA]</scope>
    <source>
        <strain evidence="9">G4 / LMG 22486</strain>
        <plasmid evidence="8 9">pBVIE01</plasmid>
    </source>
</reference>
<organism evidence="8 9">
    <name type="scientific">Burkholderia vietnamiensis (strain G4 / LMG 22486)</name>
    <name type="common">Burkholderia cepacia (strain R1808)</name>
    <dbReference type="NCBI Taxonomy" id="269482"/>
    <lineage>
        <taxon>Bacteria</taxon>
        <taxon>Pseudomonadati</taxon>
        <taxon>Pseudomonadota</taxon>
        <taxon>Betaproteobacteria</taxon>
        <taxon>Burkholderiales</taxon>
        <taxon>Burkholderiaceae</taxon>
        <taxon>Burkholderia</taxon>
        <taxon>Burkholderia cepacia complex</taxon>
    </lineage>
</organism>
<evidence type="ECO:0000313" key="9">
    <source>
        <dbReference type="Proteomes" id="UP000002287"/>
    </source>
</evidence>
<dbReference type="GO" id="GO:0003677">
    <property type="term" value="F:DNA binding"/>
    <property type="evidence" value="ECO:0007669"/>
    <property type="project" value="UniProtKB-UniRule"/>
</dbReference>
<dbReference type="InterPro" id="IPR013762">
    <property type="entry name" value="Integrase-like_cat_sf"/>
</dbReference>
<dbReference type="PANTHER" id="PTHR30349:SF41">
    <property type="entry name" value="INTEGRASE_RECOMBINASE PROTEIN MJ0367-RELATED"/>
    <property type="match status" value="1"/>
</dbReference>